<organism evidence="1 2">
    <name type="scientific">Candidatus Falkowbacteria bacterium CG_4_10_14_0_8_um_filter_41_36</name>
    <dbReference type="NCBI Taxonomy" id="1974556"/>
    <lineage>
        <taxon>Bacteria</taxon>
        <taxon>Candidatus Falkowiibacteriota</taxon>
    </lineage>
</organism>
<dbReference type="EMBL" id="PFMP01000017">
    <property type="protein sequence ID" value="PIZ11182.1"/>
    <property type="molecule type" value="Genomic_DNA"/>
</dbReference>
<name>A0A2M7RYE5_9BACT</name>
<protein>
    <submittedName>
        <fullName evidence="1">Uncharacterized protein</fullName>
    </submittedName>
</protein>
<dbReference type="AlphaFoldDB" id="A0A2M7RYE5"/>
<gene>
    <name evidence="1" type="ORF">COY54_00715</name>
</gene>
<dbReference type="Proteomes" id="UP000230105">
    <property type="component" value="Unassembled WGS sequence"/>
</dbReference>
<proteinExistence type="predicted"/>
<accession>A0A2M7RYE5</accession>
<reference evidence="2" key="1">
    <citation type="submission" date="2017-09" db="EMBL/GenBank/DDBJ databases">
        <title>Depth-based differentiation of microbial function through sediment-hosted aquifers and enrichment of novel symbionts in the deep terrestrial subsurface.</title>
        <authorList>
            <person name="Probst A.J."/>
            <person name="Ladd B."/>
            <person name="Jarett J.K."/>
            <person name="Geller-Mcgrath D.E."/>
            <person name="Sieber C.M.K."/>
            <person name="Emerson J.B."/>
            <person name="Anantharaman K."/>
            <person name="Thomas B.C."/>
            <person name="Malmstrom R."/>
            <person name="Stieglmeier M."/>
            <person name="Klingl A."/>
            <person name="Woyke T."/>
            <person name="Ryan C.M."/>
            <person name="Banfield J.F."/>
        </authorList>
    </citation>
    <scope>NUCLEOTIDE SEQUENCE [LARGE SCALE GENOMIC DNA]</scope>
</reference>
<comment type="caution">
    <text evidence="1">The sequence shown here is derived from an EMBL/GenBank/DDBJ whole genome shotgun (WGS) entry which is preliminary data.</text>
</comment>
<evidence type="ECO:0000313" key="2">
    <source>
        <dbReference type="Proteomes" id="UP000230105"/>
    </source>
</evidence>
<sequence>MKNNKSKTKMHLRFEHRGLRWWLNDEAVNEENFFKFWRKEPEKEIKIKRFMQVSKVKMKDLKVTGISGRYIPTDY</sequence>
<evidence type="ECO:0000313" key="1">
    <source>
        <dbReference type="EMBL" id="PIZ11182.1"/>
    </source>
</evidence>